<comment type="caution">
    <text evidence="3">The sequence shown here is derived from an EMBL/GenBank/DDBJ whole genome shotgun (WGS) entry which is preliminary data.</text>
</comment>
<dbReference type="OrthoDB" id="5124054at2"/>
<keyword evidence="1" id="KW-0812">Transmembrane</keyword>
<protein>
    <submittedName>
        <fullName evidence="3">DUF2892 domain-containing protein</fullName>
    </submittedName>
</protein>
<dbReference type="Proteomes" id="UP000298433">
    <property type="component" value="Unassembled WGS sequence"/>
</dbReference>
<evidence type="ECO:0000313" key="4">
    <source>
        <dbReference type="Proteomes" id="UP000298433"/>
    </source>
</evidence>
<feature type="domain" description="Inner membrane protein YgaP-like transmembrane" evidence="2">
    <location>
        <begin position="10"/>
        <end position="61"/>
    </location>
</feature>
<keyword evidence="4" id="KW-1185">Reference proteome</keyword>
<evidence type="ECO:0000259" key="2">
    <source>
        <dbReference type="Pfam" id="PF11127"/>
    </source>
</evidence>
<proteinExistence type="predicted"/>
<reference evidence="3 4" key="1">
    <citation type="submission" date="2019-03" db="EMBL/GenBank/DDBJ databases">
        <title>Genomics of glacier-inhabiting Cryobacterium strains.</title>
        <authorList>
            <person name="Liu Q."/>
            <person name="Xin Y.-H."/>
        </authorList>
    </citation>
    <scope>NUCLEOTIDE SEQUENCE [LARGE SCALE GENOMIC DNA]</scope>
    <source>
        <strain evidence="3 4">TMT2-48-2</strain>
    </source>
</reference>
<feature type="transmembrane region" description="Helical" evidence="1">
    <location>
        <begin position="42"/>
        <end position="60"/>
    </location>
</feature>
<dbReference type="InterPro" id="IPR021309">
    <property type="entry name" value="YgaP-like_TM"/>
</dbReference>
<gene>
    <name evidence="3" type="ORF">E3T23_05325</name>
</gene>
<feature type="transmembrane region" description="Helical" evidence="1">
    <location>
        <begin position="14"/>
        <end position="36"/>
    </location>
</feature>
<evidence type="ECO:0000313" key="3">
    <source>
        <dbReference type="EMBL" id="TFC81968.1"/>
    </source>
</evidence>
<dbReference type="RefSeq" id="WP_134369356.1">
    <property type="nucleotide sequence ID" value="NZ_SOGN01000029.1"/>
</dbReference>
<dbReference type="EMBL" id="SOGN01000029">
    <property type="protein sequence ID" value="TFC81968.1"/>
    <property type="molecule type" value="Genomic_DNA"/>
</dbReference>
<keyword evidence="1" id="KW-1133">Transmembrane helix</keyword>
<dbReference type="AlphaFoldDB" id="A0A4V3IIH0"/>
<accession>A0A4V3IIH0</accession>
<organism evidence="3 4">
    <name type="scientific">Cryobacterium cheniae</name>
    <dbReference type="NCBI Taxonomy" id="1259262"/>
    <lineage>
        <taxon>Bacteria</taxon>
        <taxon>Bacillati</taxon>
        <taxon>Actinomycetota</taxon>
        <taxon>Actinomycetes</taxon>
        <taxon>Micrococcales</taxon>
        <taxon>Microbacteriaceae</taxon>
        <taxon>Cryobacterium</taxon>
    </lineage>
</organism>
<dbReference type="Pfam" id="PF11127">
    <property type="entry name" value="YgaP-like_TM"/>
    <property type="match status" value="1"/>
</dbReference>
<name>A0A4V3IIH0_9MICO</name>
<evidence type="ECO:0000256" key="1">
    <source>
        <dbReference type="SAM" id="Phobius"/>
    </source>
</evidence>
<sequence length="74" mass="7776">MAIIQFLGSTAGRWVRVIAGVILVVLAVILGGWWLLLAALGAVFIAAGTFDFCLLAPLVGKPLKGSAFRKTFTS</sequence>
<keyword evidence="1" id="KW-0472">Membrane</keyword>